<protein>
    <submittedName>
        <fullName evidence="2">DUF541 domain-containing protein</fullName>
    </submittedName>
</protein>
<dbReference type="Proteomes" id="UP000432715">
    <property type="component" value="Unassembled WGS sequence"/>
</dbReference>
<dbReference type="PANTHER" id="PTHR34387:SF2">
    <property type="entry name" value="SLR1258 PROTEIN"/>
    <property type="match status" value="1"/>
</dbReference>
<dbReference type="RefSeq" id="WP_151859714.1">
    <property type="nucleotide sequence ID" value="NZ_WBZC01000003.1"/>
</dbReference>
<dbReference type="EMBL" id="WBZC01000003">
    <property type="protein sequence ID" value="KAB3539035.1"/>
    <property type="molecule type" value="Genomic_DNA"/>
</dbReference>
<dbReference type="Gene3D" id="3.30.70.2970">
    <property type="entry name" value="Protein of unknown function (DUF541), domain 2"/>
    <property type="match status" value="1"/>
</dbReference>
<comment type="caution">
    <text evidence="2">The sequence shown here is derived from an EMBL/GenBank/DDBJ whole genome shotgun (WGS) entry which is preliminary data.</text>
</comment>
<sequence>MKNLTVKKGPFIILMVLLLVSIFFLGGFSSSVAKEEINTDSKSEISVSGTGVIQVKPDIGIINIAIETLNVDSEAAQDENTELSNKLVDALAKEGIAEEDIKTSYYNMYRERIYNKENGKEQDGKYRVLHSFQVTVKDINKVGAIIDTAVNNGANKINNIRFAVSEPEKYYLDALAAAVENAEGKAKTIANTLGVKIHKPSMVVERGYSEPYGKHVNFRMEVASDSIATPITAGDLEIKAYVNVTYNY</sequence>
<dbReference type="InterPro" id="IPR007497">
    <property type="entry name" value="SIMPL/DUF541"/>
</dbReference>
<proteinExistence type="predicted"/>
<keyword evidence="1" id="KW-0175">Coiled coil</keyword>
<dbReference type="PANTHER" id="PTHR34387">
    <property type="entry name" value="SLR1258 PROTEIN"/>
    <property type="match status" value="1"/>
</dbReference>
<gene>
    <name evidence="2" type="ORF">F8154_00955</name>
</gene>
<dbReference type="Pfam" id="PF04402">
    <property type="entry name" value="SIMPL"/>
    <property type="match status" value="1"/>
</dbReference>
<reference evidence="2 3" key="1">
    <citation type="submission" date="2019-10" db="EMBL/GenBank/DDBJ databases">
        <title>Alkaliphilus serpentinus sp. nov. and Alkaliphilus pronyensis sp. nov., two novel anaerobic alkaliphilic species isolated from the serpentinized-hosted hydrothermal field of the Prony Bay (New Caledonia).</title>
        <authorList>
            <person name="Postec A."/>
        </authorList>
    </citation>
    <scope>NUCLEOTIDE SEQUENCE [LARGE SCALE GENOMIC DNA]</scope>
    <source>
        <strain evidence="2 3">LacV</strain>
    </source>
</reference>
<dbReference type="AlphaFoldDB" id="A0A6I0FA55"/>
<dbReference type="GO" id="GO:0006974">
    <property type="term" value="P:DNA damage response"/>
    <property type="evidence" value="ECO:0007669"/>
    <property type="project" value="TreeGrafter"/>
</dbReference>
<evidence type="ECO:0000313" key="3">
    <source>
        <dbReference type="Proteomes" id="UP000432715"/>
    </source>
</evidence>
<accession>A0A6I0FA55</accession>
<dbReference type="Gene3D" id="3.30.110.170">
    <property type="entry name" value="Protein of unknown function (DUF541), domain 1"/>
    <property type="match status" value="1"/>
</dbReference>
<evidence type="ECO:0000313" key="2">
    <source>
        <dbReference type="EMBL" id="KAB3539035.1"/>
    </source>
</evidence>
<dbReference type="OrthoDB" id="9785192at2"/>
<evidence type="ECO:0000256" key="1">
    <source>
        <dbReference type="SAM" id="Coils"/>
    </source>
</evidence>
<organism evidence="2 3">
    <name type="scientific">Alkaliphilus pronyensis</name>
    <dbReference type="NCBI Taxonomy" id="1482732"/>
    <lineage>
        <taxon>Bacteria</taxon>
        <taxon>Bacillati</taxon>
        <taxon>Bacillota</taxon>
        <taxon>Clostridia</taxon>
        <taxon>Peptostreptococcales</taxon>
        <taxon>Natronincolaceae</taxon>
        <taxon>Alkaliphilus</taxon>
    </lineage>
</organism>
<dbReference type="InterPro" id="IPR052022">
    <property type="entry name" value="26kDa_periplasmic_antigen"/>
</dbReference>
<name>A0A6I0FA55_9FIRM</name>
<keyword evidence="3" id="KW-1185">Reference proteome</keyword>
<feature type="coiled-coil region" evidence="1">
    <location>
        <begin position="66"/>
        <end position="93"/>
    </location>
</feature>